<dbReference type="Proteomes" id="UP000075288">
    <property type="component" value="Unassembled WGS sequence"/>
</dbReference>
<sequence length="41" mass="4403">MAGSVKEKIGADPADGNAKRKKFYNRTGNGKETNERGVAHV</sequence>
<evidence type="ECO:0000313" key="2">
    <source>
        <dbReference type="EMBL" id="KYC59848.1"/>
    </source>
</evidence>
<dbReference type="PATRIC" id="fig|1398.25.peg.2490"/>
<dbReference type="AlphaFoldDB" id="A0A150KFK2"/>
<accession>A0A150KFK2</accession>
<proteinExistence type="predicted"/>
<gene>
    <name evidence="2" type="ORF">B4098_1135</name>
    <name evidence="3" type="ORF">B4099_1269</name>
</gene>
<name>A0A150KFK2_HEYCO</name>
<reference evidence="4 5" key="1">
    <citation type="submission" date="2016-01" db="EMBL/GenBank/DDBJ databases">
        <title>Genome Sequences of Twelve Sporeforming Bacillus Species Isolated from Foods.</title>
        <authorList>
            <person name="Berendsen E.M."/>
            <person name="Wells-Bennik M.H."/>
            <person name="Krawcyk A.O."/>
            <person name="De Jong A."/>
            <person name="Holsappel S."/>
            <person name="Eijlander R.T."/>
            <person name="Kuipers O.P."/>
        </authorList>
    </citation>
    <scope>NUCLEOTIDE SEQUENCE [LARGE SCALE GENOMIC DNA]</scope>
    <source>
        <strain evidence="2 4">B4098</strain>
        <strain evidence="3 5">B4099</strain>
    </source>
</reference>
<comment type="caution">
    <text evidence="3">The sequence shown here is derived from an EMBL/GenBank/DDBJ whole genome shotgun (WGS) entry which is preliminary data.</text>
</comment>
<evidence type="ECO:0000256" key="1">
    <source>
        <dbReference type="SAM" id="MobiDB-lite"/>
    </source>
</evidence>
<organism evidence="3 5">
    <name type="scientific">Heyndrickxia coagulans</name>
    <name type="common">Weizmannia coagulans</name>
    <dbReference type="NCBI Taxonomy" id="1398"/>
    <lineage>
        <taxon>Bacteria</taxon>
        <taxon>Bacillati</taxon>
        <taxon>Bacillota</taxon>
        <taxon>Bacilli</taxon>
        <taxon>Bacillales</taxon>
        <taxon>Bacillaceae</taxon>
        <taxon>Heyndrickxia</taxon>
    </lineage>
</organism>
<protein>
    <submittedName>
        <fullName evidence="3">Uncharacterized protein</fullName>
    </submittedName>
</protein>
<feature type="region of interest" description="Disordered" evidence="1">
    <location>
        <begin position="1"/>
        <end position="41"/>
    </location>
</feature>
<dbReference type="EMBL" id="LQYI01000040">
    <property type="protein sequence ID" value="KYC69912.1"/>
    <property type="molecule type" value="Genomic_DNA"/>
</dbReference>
<evidence type="ECO:0000313" key="4">
    <source>
        <dbReference type="Proteomes" id="UP000075288"/>
    </source>
</evidence>
<dbReference type="EMBL" id="LQYG01000105">
    <property type="protein sequence ID" value="KYC59848.1"/>
    <property type="molecule type" value="Genomic_DNA"/>
</dbReference>
<evidence type="ECO:0000313" key="3">
    <source>
        <dbReference type="EMBL" id="KYC69912.1"/>
    </source>
</evidence>
<feature type="compositionally biased region" description="Basic and acidic residues" evidence="1">
    <location>
        <begin position="1"/>
        <end position="10"/>
    </location>
</feature>
<dbReference type="Proteomes" id="UP000075304">
    <property type="component" value="Unassembled WGS sequence"/>
</dbReference>
<evidence type="ECO:0000313" key="5">
    <source>
        <dbReference type="Proteomes" id="UP000075304"/>
    </source>
</evidence>
<feature type="compositionally biased region" description="Basic and acidic residues" evidence="1">
    <location>
        <begin position="32"/>
        <end position="41"/>
    </location>
</feature>